<accession>A0A6C2U9P9</accession>
<organism evidence="2 3">
    <name type="scientific">Pontiella desulfatans</name>
    <dbReference type="NCBI Taxonomy" id="2750659"/>
    <lineage>
        <taxon>Bacteria</taxon>
        <taxon>Pseudomonadati</taxon>
        <taxon>Kiritimatiellota</taxon>
        <taxon>Kiritimatiellia</taxon>
        <taxon>Kiritimatiellales</taxon>
        <taxon>Pontiellaceae</taxon>
        <taxon>Pontiella</taxon>
    </lineage>
</organism>
<name>A0A6C2U9P9_PONDE</name>
<keyword evidence="3" id="KW-1185">Reference proteome</keyword>
<dbReference type="EMBL" id="CAAHFG010000003">
    <property type="protein sequence ID" value="VGO16106.1"/>
    <property type="molecule type" value="Genomic_DNA"/>
</dbReference>
<dbReference type="Proteomes" id="UP000366872">
    <property type="component" value="Unassembled WGS sequence"/>
</dbReference>
<feature type="domain" description="Ice-binding protein C-terminal" evidence="1">
    <location>
        <begin position="378"/>
        <end position="399"/>
    </location>
</feature>
<proteinExistence type="predicted"/>
<protein>
    <recommendedName>
        <fullName evidence="1">Ice-binding protein C-terminal domain-containing protein</fullName>
    </recommendedName>
</protein>
<gene>
    <name evidence="2" type="ORF">PDESU_04696</name>
</gene>
<reference evidence="2 3" key="1">
    <citation type="submission" date="2019-04" db="EMBL/GenBank/DDBJ databases">
        <authorList>
            <person name="Van Vliet M D."/>
        </authorList>
    </citation>
    <scope>NUCLEOTIDE SEQUENCE [LARGE SCALE GENOMIC DNA]</scope>
    <source>
        <strain evidence="2 3">F1</strain>
    </source>
</reference>
<dbReference type="AlphaFoldDB" id="A0A6C2U9P9"/>
<evidence type="ECO:0000313" key="3">
    <source>
        <dbReference type="Proteomes" id="UP000366872"/>
    </source>
</evidence>
<evidence type="ECO:0000259" key="1">
    <source>
        <dbReference type="Pfam" id="PF07589"/>
    </source>
</evidence>
<sequence>MFLWIRNAFKLIEKMYKFTSRIREPACLKGKMKRIVVAYVVFTFGFYPMVDARTVSSGEVFYSESYIEVDPSNNGNELIVEAHGAVETPSAFIVGSYGGYFTEVTVAGTNALLQTGAQYVGNGGRGIDYSIENGGIVRCSSFSLSGDQTQGVVYSYLINHLSVSGQGSLLDVAGNLDLWSPESPGAPGLPFELPREIPCYAEVSGGGTVSVDSLSVANGSWFRLGEGGHLHVENDFNVSTDHFLFDGGTLSVGGKVSGRLKATRVSGGLTLAGTYALDEEMSACVVDGSLTISSEGVLEVAAGYAANGHLTVEGLAVLEGSLEVLFTGDAPVYGARYDLFDWNGGVSGQFVAITAPQLVGGLFLDSSELYTTGSVSVIPEPATLSLMGMASSGLFWARRIRRRRRFGRSVMPVEGLAMDRFFEEPVSSGPVFDDAAPRANLDGSLKRLLDGATGRFGAVGSRFVDALMAWDRWVDLPGRKRSLRHARKALASRGLALLDAVVASVAWDRIESRGRARRRKLAAIRKRAVSLLDAFLERVM</sequence>
<dbReference type="NCBIfam" id="TIGR02595">
    <property type="entry name" value="PEP_CTERM"/>
    <property type="match status" value="1"/>
</dbReference>
<dbReference type="InterPro" id="IPR013424">
    <property type="entry name" value="Ice-binding_C"/>
</dbReference>
<evidence type="ECO:0000313" key="2">
    <source>
        <dbReference type="EMBL" id="VGO16106.1"/>
    </source>
</evidence>
<dbReference type="Pfam" id="PF07589">
    <property type="entry name" value="PEP-CTERM"/>
    <property type="match status" value="1"/>
</dbReference>